<gene>
    <name evidence="1" type="ORF">EAH77_15460</name>
</gene>
<dbReference type="RefSeq" id="WP_140473689.1">
    <property type="nucleotide sequence ID" value="NZ_RCZD01000008.1"/>
</dbReference>
<evidence type="ECO:0000313" key="1">
    <source>
        <dbReference type="EMBL" id="TPG59962.1"/>
    </source>
</evidence>
<dbReference type="AlphaFoldDB" id="A0A502GEB0"/>
<keyword evidence="2" id="KW-1185">Reference proteome</keyword>
<dbReference type="EMBL" id="RCZD01000008">
    <property type="protein sequence ID" value="TPG59962.1"/>
    <property type="molecule type" value="Genomic_DNA"/>
</dbReference>
<accession>A0A502GEB0</accession>
<dbReference type="Proteomes" id="UP000317663">
    <property type="component" value="Unassembled WGS sequence"/>
</dbReference>
<organism evidence="1 2">
    <name type="scientific">Ewingella americana</name>
    <dbReference type="NCBI Taxonomy" id="41202"/>
    <lineage>
        <taxon>Bacteria</taxon>
        <taxon>Pseudomonadati</taxon>
        <taxon>Pseudomonadota</taxon>
        <taxon>Gammaproteobacteria</taxon>
        <taxon>Enterobacterales</taxon>
        <taxon>Yersiniaceae</taxon>
        <taxon>Ewingella</taxon>
    </lineage>
</organism>
<evidence type="ECO:0000313" key="2">
    <source>
        <dbReference type="Proteomes" id="UP000317663"/>
    </source>
</evidence>
<comment type="caution">
    <text evidence="1">The sequence shown here is derived from an EMBL/GenBank/DDBJ whole genome shotgun (WGS) entry which is preliminary data.</text>
</comment>
<protein>
    <submittedName>
        <fullName evidence="1">Uncharacterized protein</fullName>
    </submittedName>
</protein>
<proteinExistence type="predicted"/>
<name>A0A502GEB0_9GAMM</name>
<sequence>MLFIQILNEANKIEDYEVRKAFYASKKSEIKAAIEELIELKTNRDDIAKVLRFNDLFCFQLEITDMYRLCAAFNLPVHDYRILTYLKSPYAIILHRSEEDNKLYPYFLKNRGHSIEADVFPKDIKSGWIKTEYVETNGDFSTYQIEVKHIEKVFNNMTCLSNLNALEEFIKTNDVAFDNQKAFFERAVNNPLTAILSDKVKHIAGE</sequence>
<reference evidence="1 2" key="1">
    <citation type="journal article" date="2019" name="Environ. Microbiol.">
        <title>Species interactions and distinct microbial communities in high Arctic permafrost affected cryosols are associated with the CH4 and CO2 gas fluxes.</title>
        <authorList>
            <person name="Altshuler I."/>
            <person name="Hamel J."/>
            <person name="Turney S."/>
            <person name="Magnuson E."/>
            <person name="Levesque R."/>
            <person name="Greer C."/>
            <person name="Whyte L.G."/>
        </authorList>
    </citation>
    <scope>NUCLEOTIDE SEQUENCE [LARGE SCALE GENOMIC DNA]</scope>
    <source>
        <strain evidence="1 2">E4</strain>
    </source>
</reference>